<evidence type="ECO:0000256" key="2">
    <source>
        <dbReference type="ARBA" id="ARBA00022475"/>
    </source>
</evidence>
<dbReference type="GO" id="GO:0020037">
    <property type="term" value="F:heme binding"/>
    <property type="evidence" value="ECO:0007669"/>
    <property type="project" value="TreeGrafter"/>
</dbReference>
<dbReference type="SUPFAM" id="SSF81342">
    <property type="entry name" value="Transmembrane di-heme cytochromes"/>
    <property type="match status" value="1"/>
</dbReference>
<keyword evidence="2" id="KW-1003">Cell membrane</keyword>
<evidence type="ECO:0000256" key="6">
    <source>
        <dbReference type="SAM" id="Phobius"/>
    </source>
</evidence>
<comment type="subcellular location">
    <subcellularLocation>
        <location evidence="1">Cell membrane</location>
        <topology evidence="1">Multi-pass membrane protein</topology>
    </subcellularLocation>
</comment>
<evidence type="ECO:0000256" key="1">
    <source>
        <dbReference type="ARBA" id="ARBA00004651"/>
    </source>
</evidence>
<keyword evidence="9" id="KW-1185">Reference proteome</keyword>
<accession>A0A515EUV4</accession>
<evidence type="ECO:0000259" key="7">
    <source>
        <dbReference type="Pfam" id="PF01292"/>
    </source>
</evidence>
<dbReference type="InterPro" id="IPR051542">
    <property type="entry name" value="Hydrogenase_cytochrome"/>
</dbReference>
<dbReference type="RefSeq" id="WP_142813782.1">
    <property type="nucleotide sequence ID" value="NZ_CP036282.1"/>
</dbReference>
<dbReference type="Gene3D" id="1.20.950.20">
    <property type="entry name" value="Transmembrane di-heme cytochromes, Chain C"/>
    <property type="match status" value="1"/>
</dbReference>
<dbReference type="Pfam" id="PF01292">
    <property type="entry name" value="Ni_hydr_CYTB"/>
    <property type="match status" value="1"/>
</dbReference>
<proteinExistence type="predicted"/>
<evidence type="ECO:0000256" key="5">
    <source>
        <dbReference type="ARBA" id="ARBA00023136"/>
    </source>
</evidence>
<organism evidence="8 9">
    <name type="scientific">Rhodoferax aquaticus</name>
    <dbReference type="NCBI Taxonomy" id="2527691"/>
    <lineage>
        <taxon>Bacteria</taxon>
        <taxon>Pseudomonadati</taxon>
        <taxon>Pseudomonadota</taxon>
        <taxon>Betaproteobacteria</taxon>
        <taxon>Burkholderiales</taxon>
        <taxon>Comamonadaceae</taxon>
        <taxon>Rhodoferax</taxon>
    </lineage>
</organism>
<feature type="transmembrane region" description="Helical" evidence="6">
    <location>
        <begin position="95"/>
        <end position="116"/>
    </location>
</feature>
<keyword evidence="4 6" id="KW-1133">Transmembrane helix</keyword>
<dbReference type="KEGG" id="rhg:EXZ61_20495"/>
<dbReference type="InterPro" id="IPR011577">
    <property type="entry name" value="Cyt_b561_bac/Ni-Hgenase"/>
</dbReference>
<feature type="transmembrane region" description="Helical" evidence="6">
    <location>
        <begin position="199"/>
        <end position="219"/>
    </location>
</feature>
<keyword evidence="5 6" id="KW-0472">Membrane</keyword>
<dbReference type="AlphaFoldDB" id="A0A515EUV4"/>
<dbReference type="Proteomes" id="UP000317365">
    <property type="component" value="Chromosome"/>
</dbReference>
<name>A0A515EUV4_9BURK</name>
<dbReference type="PANTHER" id="PTHR30485:SF2">
    <property type="entry name" value="BLL0597 PROTEIN"/>
    <property type="match status" value="1"/>
</dbReference>
<feature type="domain" description="Cytochrome b561 bacterial/Ni-hydrogenase" evidence="7">
    <location>
        <begin position="6"/>
        <end position="180"/>
    </location>
</feature>
<feature type="transmembrane region" description="Helical" evidence="6">
    <location>
        <begin position="12"/>
        <end position="32"/>
    </location>
</feature>
<dbReference type="EMBL" id="CP036282">
    <property type="protein sequence ID" value="QDL56343.1"/>
    <property type="molecule type" value="Genomic_DNA"/>
</dbReference>
<dbReference type="GO" id="GO:0009055">
    <property type="term" value="F:electron transfer activity"/>
    <property type="evidence" value="ECO:0007669"/>
    <property type="project" value="InterPro"/>
</dbReference>
<protein>
    <submittedName>
        <fullName evidence="8">Cytochrome B</fullName>
    </submittedName>
</protein>
<dbReference type="InterPro" id="IPR016174">
    <property type="entry name" value="Di-haem_cyt_TM"/>
</dbReference>
<dbReference type="GO" id="GO:0005886">
    <property type="term" value="C:plasma membrane"/>
    <property type="evidence" value="ECO:0007669"/>
    <property type="project" value="UniProtKB-SubCell"/>
</dbReference>
<dbReference type="GO" id="GO:0022904">
    <property type="term" value="P:respiratory electron transport chain"/>
    <property type="evidence" value="ECO:0007669"/>
    <property type="project" value="InterPro"/>
</dbReference>
<evidence type="ECO:0000313" key="8">
    <source>
        <dbReference type="EMBL" id="QDL56343.1"/>
    </source>
</evidence>
<evidence type="ECO:0000256" key="3">
    <source>
        <dbReference type="ARBA" id="ARBA00022692"/>
    </source>
</evidence>
<dbReference type="PANTHER" id="PTHR30485">
    <property type="entry name" value="NI/FE-HYDROGENASE 1 B-TYPE CYTOCHROME SUBUNIT"/>
    <property type="match status" value="1"/>
</dbReference>
<reference evidence="9" key="2">
    <citation type="journal article" date="2020" name="Int. J. Syst. Evol. Microbiol.">
        <title>Genomic insights into a novel species Rhodoferax aquaticus sp. nov., isolated from freshwater.</title>
        <authorList>
            <person name="Li T."/>
            <person name="Zhuo Y."/>
            <person name="Jin C.Z."/>
            <person name="Wu X."/>
            <person name="Ko S.R."/>
            <person name="Jin F.J."/>
            <person name="Ahn C.Y."/>
            <person name="Oh H.M."/>
            <person name="Lee H.G."/>
            <person name="Jin L."/>
        </authorList>
    </citation>
    <scope>NUCLEOTIDE SEQUENCE [LARGE SCALE GENOMIC DNA]</scope>
    <source>
        <strain evidence="9">Gr-4</strain>
    </source>
</reference>
<evidence type="ECO:0000256" key="4">
    <source>
        <dbReference type="ARBA" id="ARBA00022989"/>
    </source>
</evidence>
<feature type="transmembrane region" description="Helical" evidence="6">
    <location>
        <begin position="149"/>
        <end position="167"/>
    </location>
</feature>
<feature type="transmembrane region" description="Helical" evidence="6">
    <location>
        <begin position="38"/>
        <end position="59"/>
    </location>
</feature>
<keyword evidence="3 6" id="KW-0812">Transmembrane</keyword>
<evidence type="ECO:0000313" key="9">
    <source>
        <dbReference type="Proteomes" id="UP000317365"/>
    </source>
</evidence>
<reference evidence="9" key="1">
    <citation type="submission" date="2019-02" db="EMBL/GenBank/DDBJ databases">
        <title>Complete genome sequence of Rhodoferax sp. Gr-4.</title>
        <authorList>
            <person name="Jin L."/>
        </authorList>
    </citation>
    <scope>NUCLEOTIDE SEQUENCE [LARGE SCALE GENOMIC DNA]</scope>
    <source>
        <strain evidence="9">Gr-4</strain>
    </source>
</reference>
<gene>
    <name evidence="8" type="ORF">EXZ61_20495</name>
</gene>
<sequence>MVKVRVWDLPTRLFHWGLAACVVGLVITGQIGGGAMEWHFRLGFAVLSLLVFRIVWGFVGGRWSRFSSFTYSPRSLLRYAQGESEPSAHVGHHPLGALSVYALLLALVLQASAGMLSDDEISNAGPFAKLVSSRWVELATFFHTEVGKLALIGLVTLHVVAVLVYRFKKREDLLTPMLTGDKILDFSAPAARDDKYSRLLALAIFVVSLAGVFTLVGWAG</sequence>